<dbReference type="PROSITE" id="PS51480">
    <property type="entry name" value="DHAL"/>
    <property type="match status" value="1"/>
</dbReference>
<name>A0A2R6Y182_9BACL</name>
<proteinExistence type="predicted"/>
<dbReference type="InterPro" id="IPR033470">
    <property type="entry name" value="FakA-like_C"/>
</dbReference>
<dbReference type="Pfam" id="PF02734">
    <property type="entry name" value="Dak2"/>
    <property type="match status" value="1"/>
</dbReference>
<organism evidence="2 3">
    <name type="scientific">Candidatus Carbonibacillus altaicus</name>
    <dbReference type="NCBI Taxonomy" id="2163959"/>
    <lineage>
        <taxon>Bacteria</taxon>
        <taxon>Bacillati</taxon>
        <taxon>Bacillota</taxon>
        <taxon>Bacilli</taxon>
        <taxon>Bacillales</taxon>
        <taxon>Candidatus Carbonibacillus</taxon>
    </lineage>
</organism>
<evidence type="ECO:0000313" key="3">
    <source>
        <dbReference type="Proteomes" id="UP000244338"/>
    </source>
</evidence>
<dbReference type="Gene3D" id="1.25.40.340">
    <property type="match status" value="1"/>
</dbReference>
<dbReference type="AlphaFoldDB" id="A0A2R6Y182"/>
<reference evidence="3" key="1">
    <citation type="journal article" date="2018" name="Sci. Rep.">
        <title>Lignite coal burning seam in the remote Altai Mountains harbors a hydrogen-driven thermophilic microbial community.</title>
        <authorList>
            <person name="Kadnikov V.V."/>
            <person name="Mardanov A.V."/>
            <person name="Ivasenko D.A."/>
            <person name="Antsiferov D.V."/>
            <person name="Beletsky A.V."/>
            <person name="Karnachuk O.V."/>
            <person name="Ravin N.V."/>
        </authorList>
    </citation>
    <scope>NUCLEOTIDE SEQUENCE [LARGE SCALE GENOMIC DNA]</scope>
</reference>
<dbReference type="Pfam" id="PF21645">
    <property type="entry name" value="FakA-like_M"/>
    <property type="match status" value="1"/>
</dbReference>
<dbReference type="EMBL" id="PEBX01000030">
    <property type="protein sequence ID" value="PTQ56395.1"/>
    <property type="molecule type" value="Genomic_DNA"/>
</dbReference>
<evidence type="ECO:0000313" key="2">
    <source>
        <dbReference type="EMBL" id="PTQ56395.1"/>
    </source>
</evidence>
<dbReference type="SUPFAM" id="SSF101473">
    <property type="entry name" value="DhaL-like"/>
    <property type="match status" value="1"/>
</dbReference>
<comment type="caution">
    <text evidence="2">The sequence shown here is derived from an EMBL/GenBank/DDBJ whole genome shotgun (WGS) entry which is preliminary data.</text>
</comment>
<gene>
    <name evidence="2" type="ORF">BSOLF_0284</name>
</gene>
<protein>
    <submittedName>
        <fullName evidence="2">Dihydroxyacetone kinase family protein</fullName>
    </submittedName>
</protein>
<dbReference type="InterPro" id="IPR050270">
    <property type="entry name" value="DegV_domain_contain"/>
</dbReference>
<dbReference type="InterPro" id="IPR048394">
    <property type="entry name" value="FakA-like_M"/>
</dbReference>
<dbReference type="SMART" id="SM01121">
    <property type="entry name" value="Dak1_2"/>
    <property type="match status" value="1"/>
</dbReference>
<dbReference type="GO" id="GO:0006071">
    <property type="term" value="P:glycerol metabolic process"/>
    <property type="evidence" value="ECO:0007669"/>
    <property type="project" value="InterPro"/>
</dbReference>
<keyword evidence="2" id="KW-0418">Kinase</keyword>
<dbReference type="InterPro" id="IPR036117">
    <property type="entry name" value="DhaL_dom_sf"/>
</dbReference>
<evidence type="ECO:0000259" key="1">
    <source>
        <dbReference type="PROSITE" id="PS51480"/>
    </source>
</evidence>
<feature type="domain" description="DhaL" evidence="1">
    <location>
        <begin position="17"/>
        <end position="212"/>
    </location>
</feature>
<dbReference type="SMART" id="SM01120">
    <property type="entry name" value="Dak2"/>
    <property type="match status" value="1"/>
</dbReference>
<dbReference type="PANTHER" id="PTHR33434:SF4">
    <property type="entry name" value="PHOSPHATASE PROTEIN"/>
    <property type="match status" value="1"/>
</dbReference>
<keyword evidence="2" id="KW-0808">Transferase</keyword>
<dbReference type="GO" id="GO:0004371">
    <property type="term" value="F:glycerone kinase activity"/>
    <property type="evidence" value="ECO:0007669"/>
    <property type="project" value="InterPro"/>
</dbReference>
<dbReference type="Pfam" id="PF13684">
    <property type="entry name" value="FakA-like_C"/>
    <property type="match status" value="1"/>
</dbReference>
<accession>A0A2R6Y182</accession>
<dbReference type="Proteomes" id="UP000244338">
    <property type="component" value="Unassembled WGS sequence"/>
</dbReference>
<dbReference type="InterPro" id="IPR004007">
    <property type="entry name" value="DhaL_dom"/>
</dbReference>
<dbReference type="PANTHER" id="PTHR33434">
    <property type="entry name" value="DEGV DOMAIN-CONTAINING PROTEIN DR_1986-RELATED"/>
    <property type="match status" value="1"/>
</dbReference>
<sequence>MNGVHFHDQEKEAINGQELLAWFEHALEVLRSRKQEIDALNVFPVPDGDTGTNMYLTFYSGVKEALSHTDRHVGRLVKTLSRGLLMGARGNSGVILSQLFRGFSLYLENKAELTPSDLAYALKHGVETAYAAVIKPVEGTILTVAREAAEKTVEIVEKKRSACTFTLLFNTWLDQAQTTLKRTPDYLPVLKQAGVVDAGGFGLIVIMEGLSQAIQKQPVSEHDQKTITAQAHPTQSTNDPFLEEAHAALDIPVQVGMDPREITYGYCTEFIVRLDPSLISTFDEKRFREKMARFGDSLLVARDQDLVKLHVHTERPGEAMTYVQSFGEIIRIKIDNMREQLREVNRTYAEKKKTGNMTTDARMTQAEMTDAEMTDTEKTGAKLTDAKLTNAGLSDAGTMEAKTVHGMLPDNKMPQSQNDEMIQHKHAEDRTEGEEGHPVLSQAGEAFHTPSPYGFVAVVQGEGMRRIFESLGVRAVITGGQTMNPSTEEMLAAIKKLPDDTIFILPNNKNVVLAAKQAKQLSDRSVEVIETTSMPEGIAALIAFVPDEDVETNIQRMRRAAQELKVAQFTQAIREAKHDENVIREGDWLGIYGGNIVSNAASFEEVVQKTLSLVVAPDRDVLLTLYWGETAAPAARERIIHMIEETYPELEIDVQDGGQPLYPLIVSVE</sequence>